<evidence type="ECO:0000256" key="1">
    <source>
        <dbReference type="SAM" id="SignalP"/>
    </source>
</evidence>
<dbReference type="Pfam" id="PF01522">
    <property type="entry name" value="Polysacc_deac_1"/>
    <property type="match status" value="1"/>
</dbReference>
<dbReference type="Proteomes" id="UP000245380">
    <property type="component" value="Unassembled WGS sequence"/>
</dbReference>
<proteinExistence type="predicted"/>
<evidence type="ECO:0000313" key="4">
    <source>
        <dbReference type="Proteomes" id="UP000245380"/>
    </source>
</evidence>
<name>A0A2U3DAW0_SULT2</name>
<dbReference type="EMBL" id="MPDK01000004">
    <property type="protein sequence ID" value="PWI58411.1"/>
    <property type="molecule type" value="Genomic_DNA"/>
</dbReference>
<dbReference type="Gene3D" id="3.20.20.370">
    <property type="entry name" value="Glycoside hydrolase/deacetylase"/>
    <property type="match status" value="1"/>
</dbReference>
<gene>
    <name evidence="3" type="ORF">BM613_04160</name>
</gene>
<sequence>MTHSIILNLIASSSLFLALTTTRTEFSDPDLLHRIPTTQPVVAFTFDDGPDPNFTPKILKELAEHHANATFFVIGRKAERYPNLIKMEIANGNEIGNHSYSHPPSWTPASALQEIQLTQERVYNITGSYPTLFRPPMGVVNSGIRRATKQTGLRIILWAWDQDTRDWSGRKASAIAKQVVDHLHPGDIVLFHDGAGNQSNTVTALHTIFPQLEQRHFRVTTVSELLRVTSTKTHE</sequence>
<dbReference type="RefSeq" id="WP_109429916.1">
    <property type="nucleotide sequence ID" value="NZ_MPDK01000004.1"/>
</dbReference>
<dbReference type="InterPro" id="IPR050248">
    <property type="entry name" value="Polysacc_deacetylase_ArnD"/>
</dbReference>
<feature type="chain" id="PRO_5039651644" description="NodB homology domain-containing protein" evidence="1">
    <location>
        <begin position="19"/>
        <end position="235"/>
    </location>
</feature>
<evidence type="ECO:0000313" key="3">
    <source>
        <dbReference type="EMBL" id="PWI58411.1"/>
    </source>
</evidence>
<dbReference type="InterPro" id="IPR002509">
    <property type="entry name" value="NODB_dom"/>
</dbReference>
<dbReference type="InterPro" id="IPR011330">
    <property type="entry name" value="Glyco_hydro/deAcase_b/a-brl"/>
</dbReference>
<accession>A0A2U3DAW0</accession>
<keyword evidence="4" id="KW-1185">Reference proteome</keyword>
<dbReference type="GO" id="GO:0016810">
    <property type="term" value="F:hydrolase activity, acting on carbon-nitrogen (but not peptide) bonds"/>
    <property type="evidence" value="ECO:0007669"/>
    <property type="project" value="InterPro"/>
</dbReference>
<dbReference type="SUPFAM" id="SSF88713">
    <property type="entry name" value="Glycoside hydrolase/deacetylase"/>
    <property type="match status" value="1"/>
</dbReference>
<comment type="caution">
    <text evidence="3">The sequence shown here is derived from an EMBL/GenBank/DDBJ whole genome shotgun (WGS) entry which is preliminary data.</text>
</comment>
<dbReference type="PROSITE" id="PS51677">
    <property type="entry name" value="NODB"/>
    <property type="match status" value="1"/>
</dbReference>
<feature type="signal peptide" evidence="1">
    <location>
        <begin position="1"/>
        <end position="18"/>
    </location>
</feature>
<evidence type="ECO:0000259" key="2">
    <source>
        <dbReference type="PROSITE" id="PS51677"/>
    </source>
</evidence>
<dbReference type="CDD" id="cd10917">
    <property type="entry name" value="CE4_NodB_like_6s_7s"/>
    <property type="match status" value="1"/>
</dbReference>
<keyword evidence="1" id="KW-0732">Signal</keyword>
<reference evidence="3 4" key="1">
    <citation type="submission" date="2016-11" db="EMBL/GenBank/DDBJ databases">
        <title>Comparative genomics of Acidibacillus ferroxidans species.</title>
        <authorList>
            <person name="Oliveira G."/>
            <person name="Nunes G."/>
            <person name="Oliveira R."/>
            <person name="Araujo F."/>
            <person name="Salim A."/>
            <person name="Scholte L."/>
            <person name="Morais D."/>
            <person name="Nancucheo I."/>
            <person name="Johnson D.B."/>
            <person name="Grail B."/>
            <person name="Bittencourt J."/>
            <person name="Valadares R."/>
        </authorList>
    </citation>
    <scope>NUCLEOTIDE SEQUENCE [LARGE SCALE GENOMIC DNA]</scope>
    <source>
        <strain evidence="3 4">Y002</strain>
    </source>
</reference>
<dbReference type="PANTHER" id="PTHR10587">
    <property type="entry name" value="GLYCOSYL TRANSFERASE-RELATED"/>
    <property type="match status" value="1"/>
</dbReference>
<dbReference type="GO" id="GO:0005975">
    <property type="term" value="P:carbohydrate metabolic process"/>
    <property type="evidence" value="ECO:0007669"/>
    <property type="project" value="InterPro"/>
</dbReference>
<dbReference type="AlphaFoldDB" id="A0A2U3DAW0"/>
<organism evidence="3 4">
    <name type="scientific">Sulfoacidibacillus thermotolerans</name>
    <name type="common">Acidibacillus sulfuroxidans</name>
    <dbReference type="NCBI Taxonomy" id="1765684"/>
    <lineage>
        <taxon>Bacteria</taxon>
        <taxon>Bacillati</taxon>
        <taxon>Bacillota</taxon>
        <taxon>Bacilli</taxon>
        <taxon>Bacillales</taxon>
        <taxon>Alicyclobacillaceae</taxon>
        <taxon>Sulfoacidibacillus</taxon>
    </lineage>
</organism>
<feature type="domain" description="NodB homology" evidence="2">
    <location>
        <begin position="40"/>
        <end position="222"/>
    </location>
</feature>
<dbReference type="OrthoDB" id="2649545at2"/>
<protein>
    <recommendedName>
        <fullName evidence="2">NodB homology domain-containing protein</fullName>
    </recommendedName>
</protein>